<organism evidence="1 2">
    <name type="scientific">Elizabethkingia anophelis</name>
    <dbReference type="NCBI Taxonomy" id="1117645"/>
    <lineage>
        <taxon>Bacteria</taxon>
        <taxon>Pseudomonadati</taxon>
        <taxon>Bacteroidota</taxon>
        <taxon>Flavobacteriia</taxon>
        <taxon>Flavobacteriales</taxon>
        <taxon>Weeksellaceae</taxon>
        <taxon>Elizabethkingia</taxon>
    </lineage>
</organism>
<evidence type="ECO:0000313" key="1">
    <source>
        <dbReference type="EMBL" id="STD06587.1"/>
    </source>
</evidence>
<name>X5KF35_9FLAO</name>
<reference evidence="1 2" key="1">
    <citation type="submission" date="2018-06" db="EMBL/GenBank/DDBJ databases">
        <authorList>
            <consortium name="Pathogen Informatics"/>
            <person name="Doyle S."/>
        </authorList>
    </citation>
    <scope>NUCLEOTIDE SEQUENCE [LARGE SCALE GENOMIC DNA]</scope>
    <source>
        <strain evidence="1 2">NCTC10588</strain>
    </source>
</reference>
<accession>X5KF35</accession>
<dbReference type="RefSeq" id="WP_255024904.1">
    <property type="nucleotide sequence ID" value="NZ_BQKR01000015.1"/>
</dbReference>
<dbReference type="AlphaFoldDB" id="X5KF35"/>
<comment type="caution">
    <text evidence="1">The sequence shown here is derived from an EMBL/GenBank/DDBJ whole genome shotgun (WGS) entry which is preliminary data.</text>
</comment>
<gene>
    <name evidence="1" type="ORF">NCTC10588_02494</name>
</gene>
<dbReference type="Proteomes" id="UP000254876">
    <property type="component" value="Unassembled WGS sequence"/>
</dbReference>
<sequence>MDYRYSDKKDDKKKETFTLDIVNQQSVFRTEDKKKSKTKEIKNT</sequence>
<proteinExistence type="predicted"/>
<protein>
    <submittedName>
        <fullName evidence="1">Uncharacterized protein</fullName>
    </submittedName>
</protein>
<dbReference type="GeneID" id="75083246"/>
<evidence type="ECO:0000313" key="2">
    <source>
        <dbReference type="Proteomes" id="UP000254876"/>
    </source>
</evidence>
<dbReference type="EMBL" id="UFYD01000001">
    <property type="protein sequence ID" value="STD06587.1"/>
    <property type="molecule type" value="Genomic_DNA"/>
</dbReference>